<dbReference type="eggNOG" id="COG4676">
    <property type="taxonomic scope" value="Bacteria"/>
</dbReference>
<evidence type="ECO:0000256" key="1">
    <source>
        <dbReference type="SAM" id="SignalP"/>
    </source>
</evidence>
<evidence type="ECO:0000313" key="2">
    <source>
        <dbReference type="EMBL" id="AEA60799.1"/>
    </source>
</evidence>
<keyword evidence="3" id="KW-1185">Reference proteome</keyword>
<dbReference type="STRING" id="999541.bgla_1g21700"/>
<feature type="chain" id="PRO_5003285627" description="Alpha/beta hydrolase" evidence="1">
    <location>
        <begin position="25"/>
        <end position="276"/>
    </location>
</feature>
<evidence type="ECO:0000313" key="3">
    <source>
        <dbReference type="Proteomes" id="UP000008316"/>
    </source>
</evidence>
<dbReference type="RefSeq" id="WP_013698130.1">
    <property type="nucleotide sequence ID" value="NC_015381.1"/>
</dbReference>
<organism evidence="2 3">
    <name type="scientific">Burkholderia gladioli (strain BSR3)</name>
    <dbReference type="NCBI Taxonomy" id="999541"/>
    <lineage>
        <taxon>Bacteria</taxon>
        <taxon>Pseudomonadati</taxon>
        <taxon>Pseudomonadota</taxon>
        <taxon>Betaproteobacteria</taxon>
        <taxon>Burkholderiales</taxon>
        <taxon>Burkholderiaceae</taxon>
        <taxon>Burkholderia</taxon>
    </lineage>
</organism>
<dbReference type="EMBL" id="CP002599">
    <property type="protein sequence ID" value="AEA60799.1"/>
    <property type="molecule type" value="Genomic_DNA"/>
</dbReference>
<name>F2LA15_BURGS</name>
<dbReference type="HOGENOM" id="CLU_1021864_0_0_4"/>
<keyword evidence="1" id="KW-0732">Signal</keyword>
<dbReference type="KEGG" id="bgd:bgla_1g21700"/>
<gene>
    <name evidence="2" type="ordered locus">bgla_1g21700</name>
</gene>
<dbReference type="Proteomes" id="UP000008316">
    <property type="component" value="Chromosome 1"/>
</dbReference>
<sequence>MRKPASLMIAVSLLALPCSLPLNAATVASATAAAAPSNTAIVFVNGINNSFDDAVASLQILKTQLNARNAGNAYVYGNAYNATQGTFSDLYQVFKQKAIEGSSPADFWRAIDGGSIPAGGMDAALEQKYIDILAQNQVPELPDHLNQYRAYLKQNRKVVLVGHSQGSLYANFETNVLVTGPEKAQGKISTVNVGNAARYLLPGSSYLTSSSDAVIGSLGLVQTVMPSNFSLGLHPISDPLGHSFAKIYMNASYGAAGQILTQVAQQANATAAVAAR</sequence>
<proteinExistence type="predicted"/>
<dbReference type="InterPro" id="IPR029058">
    <property type="entry name" value="AB_hydrolase_fold"/>
</dbReference>
<accession>F2LA15</accession>
<evidence type="ECO:0008006" key="4">
    <source>
        <dbReference type="Google" id="ProtNLM"/>
    </source>
</evidence>
<feature type="signal peptide" evidence="1">
    <location>
        <begin position="1"/>
        <end position="24"/>
    </location>
</feature>
<reference evidence="2 3" key="1">
    <citation type="journal article" date="2011" name="J. Bacteriol.">
        <title>Complete genome sequence of Burkholderia gladioli BSR3.</title>
        <authorList>
            <person name="Seo Y.S."/>
            <person name="Lim J."/>
            <person name="Choi B.S."/>
            <person name="Kim H."/>
            <person name="Goo E."/>
            <person name="Lee B."/>
            <person name="Lim J.S."/>
            <person name="Choi I.Y."/>
            <person name="Moon J.S."/>
            <person name="Kim J."/>
            <person name="Hwang I."/>
        </authorList>
    </citation>
    <scope>NUCLEOTIDE SEQUENCE [LARGE SCALE GENOMIC DNA]</scope>
    <source>
        <strain evidence="2 3">BSR3</strain>
    </source>
</reference>
<protein>
    <recommendedName>
        <fullName evidence="4">Alpha/beta hydrolase</fullName>
    </recommendedName>
</protein>
<dbReference type="SUPFAM" id="SSF53474">
    <property type="entry name" value="alpha/beta-Hydrolases"/>
    <property type="match status" value="1"/>
</dbReference>
<dbReference type="AlphaFoldDB" id="F2LA15"/>